<dbReference type="RefSeq" id="WP_145234005.1">
    <property type="nucleotide sequence ID" value="NZ_VNFF01000002.1"/>
</dbReference>
<name>A0ABY3FID3_9GAMM</name>
<keyword evidence="3" id="KW-1185">Reference proteome</keyword>
<gene>
    <name evidence="2" type="ORF">FQP85_03115</name>
</gene>
<evidence type="ECO:0000313" key="2">
    <source>
        <dbReference type="EMBL" id="TVU86080.1"/>
    </source>
</evidence>
<evidence type="ECO:0000313" key="3">
    <source>
        <dbReference type="Proteomes" id="UP000317938"/>
    </source>
</evidence>
<organism evidence="2 3">
    <name type="scientific">Pseudoalteromonas neustonica</name>
    <dbReference type="NCBI Taxonomy" id="1840331"/>
    <lineage>
        <taxon>Bacteria</taxon>
        <taxon>Pseudomonadati</taxon>
        <taxon>Pseudomonadota</taxon>
        <taxon>Gammaproteobacteria</taxon>
        <taxon>Alteromonadales</taxon>
        <taxon>Pseudoalteromonadaceae</taxon>
        <taxon>Pseudoalteromonas</taxon>
    </lineage>
</organism>
<comment type="caution">
    <text evidence="2">The sequence shown here is derived from an EMBL/GenBank/DDBJ whole genome shotgun (WGS) entry which is preliminary data.</text>
</comment>
<proteinExistence type="predicted"/>
<accession>A0ABY3FID3</accession>
<reference evidence="2 3" key="1">
    <citation type="submission" date="2019-07" db="EMBL/GenBank/DDBJ databases">
        <title>Diversity of Bacteria from Kongsfjorden, Arctic.</title>
        <authorList>
            <person name="Yu Y."/>
        </authorList>
    </citation>
    <scope>NUCLEOTIDE SEQUENCE [LARGE SCALE GENOMIC DNA]</scope>
    <source>
        <strain evidence="2 3">SM1927</strain>
    </source>
</reference>
<feature type="coiled-coil region" evidence="1">
    <location>
        <begin position="146"/>
        <end position="173"/>
    </location>
</feature>
<protein>
    <recommendedName>
        <fullName evidence="4">DUF3102 domain-containing protein</fullName>
    </recommendedName>
</protein>
<evidence type="ECO:0008006" key="4">
    <source>
        <dbReference type="Google" id="ProtNLM"/>
    </source>
</evidence>
<sequence>MSTEIVSQEFTAEEQQQLSAKIEKIAGHIQLVMPDSVDEAWQLVVRMEEQALVETAKRGLLYMSIKMHLGHGEFETKLREHNIAPRTAQEAVTVAKMFLALPEAKARTSALLNMNKSKLIEMARLPVETVESLDDDDLDTLNDLSVREFRKEIRKLKDKHTELEEQTATLINALETERLTKAPKQMYELPMLVAQVRQKSFAHSAVVNESLEEFIAMAEQLCNTRDLDLNHRIGAAQTTWHLWLGIQQRITHMLNRLSGEFGPEHLAGAECIPQFAEDEWQDAQANREYMLAMFNDRFNTNFNKK</sequence>
<dbReference type="Proteomes" id="UP000317938">
    <property type="component" value="Unassembled WGS sequence"/>
</dbReference>
<evidence type="ECO:0000256" key="1">
    <source>
        <dbReference type="SAM" id="Coils"/>
    </source>
</evidence>
<keyword evidence="1" id="KW-0175">Coiled coil</keyword>
<dbReference type="EMBL" id="VNFF01000002">
    <property type="protein sequence ID" value="TVU86080.1"/>
    <property type="molecule type" value="Genomic_DNA"/>
</dbReference>